<feature type="region of interest" description="Disordered" evidence="9">
    <location>
        <begin position="70"/>
        <end position="110"/>
    </location>
</feature>
<dbReference type="PANTHER" id="PTHR30574:SF1">
    <property type="entry name" value="SULPHUR TRANSPORT DOMAIN-CONTAINING PROTEIN"/>
    <property type="match status" value="1"/>
</dbReference>
<keyword evidence="4" id="KW-0997">Cell inner membrane</keyword>
<evidence type="ECO:0000256" key="6">
    <source>
        <dbReference type="ARBA" id="ARBA00022989"/>
    </source>
</evidence>
<evidence type="ECO:0000256" key="2">
    <source>
        <dbReference type="ARBA" id="ARBA00022448"/>
    </source>
</evidence>
<evidence type="ECO:0000256" key="9">
    <source>
        <dbReference type="SAM" id="MobiDB-lite"/>
    </source>
</evidence>
<accession>A0ABW1KHM4</accession>
<feature type="compositionally biased region" description="Polar residues" evidence="9">
    <location>
        <begin position="99"/>
        <end position="108"/>
    </location>
</feature>
<dbReference type="InterPro" id="IPR007272">
    <property type="entry name" value="Sulf_transp_TsuA/YedE"/>
</dbReference>
<proteinExistence type="inferred from homology"/>
<evidence type="ECO:0000313" key="12">
    <source>
        <dbReference type="Proteomes" id="UP001596203"/>
    </source>
</evidence>
<comment type="similarity">
    <text evidence="8">Belongs to the TsuA/YedE (TC 9.B.102) family.</text>
</comment>
<gene>
    <name evidence="11" type="ORF">ACFP2T_32835</name>
</gene>
<comment type="caution">
    <text evidence="11">The sequence shown here is derived from an EMBL/GenBank/DDBJ whole genome shotgun (WGS) entry which is preliminary data.</text>
</comment>
<feature type="compositionally biased region" description="Low complexity" evidence="9">
    <location>
        <begin position="83"/>
        <end position="98"/>
    </location>
</feature>
<sequence>MSDYWPWWAGALGLAVVTINYTVTTDRSFGVSSAWERVLQWRAERRVERMEAQFTDDRVLTEALATATAEQFGTRPGAPAPPYSAAGEAAAPGPEVGPTTSERATATSPRPAPLVSQAALLLSILVGGWLAAVTAGRFDLRLDMGDGFRDVVTDSPPHMIGVLFVGGVLVGFGTRLAGGCSSGHGLHGCGRLHPDSMVATAVFFGTAVVVSFLLWKVV</sequence>
<dbReference type="Proteomes" id="UP001596203">
    <property type="component" value="Unassembled WGS sequence"/>
</dbReference>
<dbReference type="Pfam" id="PF04143">
    <property type="entry name" value="Sulf_transp"/>
    <property type="match status" value="1"/>
</dbReference>
<reference evidence="12" key="1">
    <citation type="journal article" date="2019" name="Int. J. Syst. Evol. Microbiol.">
        <title>The Global Catalogue of Microorganisms (GCM) 10K type strain sequencing project: providing services to taxonomists for standard genome sequencing and annotation.</title>
        <authorList>
            <consortium name="The Broad Institute Genomics Platform"/>
            <consortium name="The Broad Institute Genome Sequencing Center for Infectious Disease"/>
            <person name="Wu L."/>
            <person name="Ma J."/>
        </authorList>
    </citation>
    <scope>NUCLEOTIDE SEQUENCE [LARGE SCALE GENOMIC DNA]</scope>
    <source>
        <strain evidence="12">ZS-35-S2</strain>
    </source>
</reference>
<keyword evidence="12" id="KW-1185">Reference proteome</keyword>
<keyword evidence="2" id="KW-0813">Transport</keyword>
<evidence type="ECO:0000256" key="8">
    <source>
        <dbReference type="ARBA" id="ARBA00035655"/>
    </source>
</evidence>
<dbReference type="PANTHER" id="PTHR30574">
    <property type="entry name" value="INNER MEMBRANE PROTEIN YEDE"/>
    <property type="match status" value="1"/>
</dbReference>
<evidence type="ECO:0000256" key="10">
    <source>
        <dbReference type="SAM" id="Phobius"/>
    </source>
</evidence>
<organism evidence="11 12">
    <name type="scientific">Plantactinospora solaniradicis</name>
    <dbReference type="NCBI Taxonomy" id="1723736"/>
    <lineage>
        <taxon>Bacteria</taxon>
        <taxon>Bacillati</taxon>
        <taxon>Actinomycetota</taxon>
        <taxon>Actinomycetes</taxon>
        <taxon>Micromonosporales</taxon>
        <taxon>Micromonosporaceae</taxon>
        <taxon>Plantactinospora</taxon>
    </lineage>
</organism>
<dbReference type="RefSeq" id="WP_377428651.1">
    <property type="nucleotide sequence ID" value="NZ_JBHSPR010000037.1"/>
</dbReference>
<evidence type="ECO:0000256" key="5">
    <source>
        <dbReference type="ARBA" id="ARBA00022692"/>
    </source>
</evidence>
<keyword evidence="5 10" id="KW-0812">Transmembrane</keyword>
<feature type="transmembrane region" description="Helical" evidence="10">
    <location>
        <begin position="118"/>
        <end position="138"/>
    </location>
</feature>
<evidence type="ECO:0000256" key="7">
    <source>
        <dbReference type="ARBA" id="ARBA00023136"/>
    </source>
</evidence>
<dbReference type="EMBL" id="JBHSPR010000037">
    <property type="protein sequence ID" value="MFC6020945.1"/>
    <property type="molecule type" value="Genomic_DNA"/>
</dbReference>
<comment type="subcellular location">
    <subcellularLocation>
        <location evidence="1">Cell inner membrane</location>
        <topology evidence="1">Multi-pass membrane protein</topology>
    </subcellularLocation>
</comment>
<feature type="transmembrane region" description="Helical" evidence="10">
    <location>
        <begin position="197"/>
        <end position="215"/>
    </location>
</feature>
<evidence type="ECO:0000256" key="4">
    <source>
        <dbReference type="ARBA" id="ARBA00022519"/>
    </source>
</evidence>
<evidence type="ECO:0000256" key="3">
    <source>
        <dbReference type="ARBA" id="ARBA00022475"/>
    </source>
</evidence>
<keyword evidence="3" id="KW-1003">Cell membrane</keyword>
<feature type="transmembrane region" description="Helical" evidence="10">
    <location>
        <begin position="6"/>
        <end position="23"/>
    </location>
</feature>
<name>A0ABW1KHM4_9ACTN</name>
<feature type="transmembrane region" description="Helical" evidence="10">
    <location>
        <begin position="158"/>
        <end position="177"/>
    </location>
</feature>
<keyword evidence="6 10" id="KW-1133">Transmembrane helix</keyword>
<evidence type="ECO:0000313" key="11">
    <source>
        <dbReference type="EMBL" id="MFC6020945.1"/>
    </source>
</evidence>
<keyword evidence="7 10" id="KW-0472">Membrane</keyword>
<protein>
    <submittedName>
        <fullName evidence="11">YeeE/YedE family protein</fullName>
    </submittedName>
</protein>
<evidence type="ECO:0000256" key="1">
    <source>
        <dbReference type="ARBA" id="ARBA00004429"/>
    </source>
</evidence>